<organism evidence="5 6">
    <name type="scientific">Hibiscus sabdariffa</name>
    <name type="common">roselle</name>
    <dbReference type="NCBI Taxonomy" id="183260"/>
    <lineage>
        <taxon>Eukaryota</taxon>
        <taxon>Viridiplantae</taxon>
        <taxon>Streptophyta</taxon>
        <taxon>Embryophyta</taxon>
        <taxon>Tracheophyta</taxon>
        <taxon>Spermatophyta</taxon>
        <taxon>Magnoliopsida</taxon>
        <taxon>eudicotyledons</taxon>
        <taxon>Gunneridae</taxon>
        <taxon>Pentapetalae</taxon>
        <taxon>rosids</taxon>
        <taxon>malvids</taxon>
        <taxon>Malvales</taxon>
        <taxon>Malvaceae</taxon>
        <taxon>Malvoideae</taxon>
        <taxon>Hibiscus</taxon>
    </lineage>
</organism>
<proteinExistence type="inferred from homology"/>
<feature type="region of interest" description="Disordered" evidence="3">
    <location>
        <begin position="150"/>
        <end position="169"/>
    </location>
</feature>
<dbReference type="CDD" id="cd06464">
    <property type="entry name" value="ACD_sHsps-like"/>
    <property type="match status" value="1"/>
</dbReference>
<feature type="compositionally biased region" description="Basic and acidic residues" evidence="3">
    <location>
        <begin position="54"/>
        <end position="68"/>
    </location>
</feature>
<evidence type="ECO:0000259" key="4">
    <source>
        <dbReference type="PROSITE" id="PS01031"/>
    </source>
</evidence>
<name>A0ABR2FQT0_9ROSI</name>
<accession>A0ABR2FQT0</accession>
<evidence type="ECO:0000256" key="3">
    <source>
        <dbReference type="SAM" id="MobiDB-lite"/>
    </source>
</evidence>
<feature type="region of interest" description="Disordered" evidence="3">
    <location>
        <begin position="36"/>
        <end position="68"/>
    </location>
</feature>
<dbReference type="EMBL" id="JBBPBM010000005">
    <property type="protein sequence ID" value="KAK8584460.1"/>
    <property type="molecule type" value="Genomic_DNA"/>
</dbReference>
<dbReference type="PANTHER" id="PTHR46991">
    <property type="entry name" value="23.5 KDA HEAT SHOCK PROTEIN, MITOCHONDRIAL"/>
    <property type="match status" value="1"/>
</dbReference>
<dbReference type="Proteomes" id="UP001472677">
    <property type="component" value="Unassembled WGS sequence"/>
</dbReference>
<evidence type="ECO:0000313" key="6">
    <source>
        <dbReference type="Proteomes" id="UP001472677"/>
    </source>
</evidence>
<keyword evidence="6" id="KW-1185">Reference proteome</keyword>
<dbReference type="InterPro" id="IPR044656">
    <property type="entry name" value="HSP14.7/HSP23.5/HSP23.6-like"/>
</dbReference>
<evidence type="ECO:0000256" key="2">
    <source>
        <dbReference type="RuleBase" id="RU003616"/>
    </source>
</evidence>
<sequence>MAMKRAPLSTLFSKLLNLSPLRTASLASPTLSCSFNANAQPQPQPQPTNFNSVDVERQSARSVPRRRDSPRLFSDAFDPFSATRSLSQVLNLMDQFTDHPFLSSPSLSSRKGWDMREDNSALSFRIEMSGLSKEDVKISVEQNTLIIRGEGGKDWDDDEEGDGGRRYSSRLDLPPTVYKLDEIKAEMKNAVLRVVVPKVKEEERKEVYQVTVE</sequence>
<dbReference type="InterPro" id="IPR002068">
    <property type="entry name" value="A-crystallin/Hsp20_dom"/>
</dbReference>
<feature type="domain" description="SHSP" evidence="4">
    <location>
        <begin position="104"/>
        <end position="213"/>
    </location>
</feature>
<dbReference type="PANTHER" id="PTHR46991:SF8">
    <property type="entry name" value="HEAT SHOCK 22 KDA PROTEIN, MITOCHONDRIAL-LIKE"/>
    <property type="match status" value="1"/>
</dbReference>
<protein>
    <recommendedName>
        <fullName evidence="4">SHSP domain-containing protein</fullName>
    </recommendedName>
</protein>
<reference evidence="5 6" key="1">
    <citation type="journal article" date="2024" name="G3 (Bethesda)">
        <title>Genome assembly of Hibiscus sabdariffa L. provides insights into metabolisms of medicinal natural products.</title>
        <authorList>
            <person name="Kim T."/>
        </authorList>
    </citation>
    <scope>NUCLEOTIDE SEQUENCE [LARGE SCALE GENOMIC DNA]</scope>
    <source>
        <strain evidence="5">TK-2024</strain>
        <tissue evidence="5">Old leaves</tissue>
    </source>
</reference>
<evidence type="ECO:0000256" key="1">
    <source>
        <dbReference type="PROSITE-ProRule" id="PRU00285"/>
    </source>
</evidence>
<dbReference type="InterPro" id="IPR008978">
    <property type="entry name" value="HSP20-like_chaperone"/>
</dbReference>
<dbReference type="SUPFAM" id="SSF49764">
    <property type="entry name" value="HSP20-like chaperones"/>
    <property type="match status" value="1"/>
</dbReference>
<comment type="similarity">
    <text evidence="1 2">Belongs to the small heat shock protein (HSP20) family.</text>
</comment>
<gene>
    <name evidence="5" type="ORF">V6N12_068704</name>
</gene>
<dbReference type="Gene3D" id="2.60.40.790">
    <property type="match status" value="1"/>
</dbReference>
<comment type="caution">
    <text evidence="5">The sequence shown here is derived from an EMBL/GenBank/DDBJ whole genome shotgun (WGS) entry which is preliminary data.</text>
</comment>
<evidence type="ECO:0000313" key="5">
    <source>
        <dbReference type="EMBL" id="KAK8584460.1"/>
    </source>
</evidence>
<dbReference type="Pfam" id="PF00011">
    <property type="entry name" value="HSP20"/>
    <property type="match status" value="1"/>
</dbReference>
<dbReference type="PROSITE" id="PS01031">
    <property type="entry name" value="SHSP"/>
    <property type="match status" value="1"/>
</dbReference>